<comment type="caution">
    <text evidence="2">The sequence shown here is derived from an EMBL/GenBank/DDBJ whole genome shotgun (WGS) entry which is preliminary data.</text>
</comment>
<dbReference type="PANTHER" id="PTHR23021">
    <property type="entry name" value="SERPENTINE RECEPTOR, CLASS T"/>
    <property type="match status" value="1"/>
</dbReference>
<accession>A0AA39H9T4</accession>
<feature type="transmembrane region" description="Helical" evidence="1">
    <location>
        <begin position="148"/>
        <end position="171"/>
    </location>
</feature>
<name>A0AA39H9T4_9BILA</name>
<feature type="transmembrane region" description="Helical" evidence="1">
    <location>
        <begin position="35"/>
        <end position="56"/>
    </location>
</feature>
<feature type="transmembrane region" description="Helical" evidence="1">
    <location>
        <begin position="104"/>
        <end position="127"/>
    </location>
</feature>
<organism evidence="2 3">
    <name type="scientific">Steinernema hermaphroditum</name>
    <dbReference type="NCBI Taxonomy" id="289476"/>
    <lineage>
        <taxon>Eukaryota</taxon>
        <taxon>Metazoa</taxon>
        <taxon>Ecdysozoa</taxon>
        <taxon>Nematoda</taxon>
        <taxon>Chromadorea</taxon>
        <taxon>Rhabditida</taxon>
        <taxon>Tylenchina</taxon>
        <taxon>Panagrolaimomorpha</taxon>
        <taxon>Strongyloidoidea</taxon>
        <taxon>Steinernematidae</taxon>
        <taxon>Steinernema</taxon>
    </lineage>
</organism>
<evidence type="ECO:0000313" key="2">
    <source>
        <dbReference type="EMBL" id="KAK0400873.1"/>
    </source>
</evidence>
<dbReference type="EMBL" id="JAUCMV010000004">
    <property type="protein sequence ID" value="KAK0400873.1"/>
    <property type="molecule type" value="Genomic_DNA"/>
</dbReference>
<dbReference type="AlphaFoldDB" id="A0AA39H9T4"/>
<keyword evidence="1" id="KW-1133">Transmembrane helix</keyword>
<proteinExistence type="predicted"/>
<dbReference type="Pfam" id="PF10321">
    <property type="entry name" value="7TM_GPCR_Srt"/>
    <property type="match status" value="1"/>
</dbReference>
<dbReference type="Gene3D" id="1.20.1070.10">
    <property type="entry name" value="Rhodopsin 7-helix transmembrane proteins"/>
    <property type="match status" value="1"/>
</dbReference>
<sequence length="341" mass="38660">METFFCDQEKYERLYNCTGIDPITMGYGPNVGLGAVYIGIGTALELMYIPCMIVLLKPELRNYSCYKLMFLLGIFDMVTLVINTFITGYLAIQGANFCSHPTFIYFAGAAALGLWCGTCLTGIILGINRVVELWLPQFSKRIFGGCTTYLWFILPPTYGLLVAWYSTAFAFSTRGWTWYSNPFVDMEKWIEIDPEEYHSVAHAFHNISVIFILPSLYITLVISVWHKGRMIDDEALAKVHKQLMYQSCTLSAFIFVADAVYVYAQYYSAPILLVVIGHFNWIACHGSAVVIYLTCNETIKKGVLDLLQLRRMRAITSSQVHQDADPKRQTVTELSTIPVHE</sequence>
<dbReference type="Proteomes" id="UP001175271">
    <property type="component" value="Unassembled WGS sequence"/>
</dbReference>
<feature type="transmembrane region" description="Helical" evidence="1">
    <location>
        <begin position="203"/>
        <end position="222"/>
    </location>
</feature>
<protein>
    <submittedName>
        <fullName evidence="2">Uncharacterized protein</fullName>
    </submittedName>
</protein>
<keyword evidence="1" id="KW-0812">Transmembrane</keyword>
<feature type="transmembrane region" description="Helical" evidence="1">
    <location>
        <begin position="68"/>
        <end position="92"/>
    </location>
</feature>
<evidence type="ECO:0000256" key="1">
    <source>
        <dbReference type="SAM" id="Phobius"/>
    </source>
</evidence>
<feature type="transmembrane region" description="Helical" evidence="1">
    <location>
        <begin position="243"/>
        <end position="264"/>
    </location>
</feature>
<keyword evidence="3" id="KW-1185">Reference proteome</keyword>
<dbReference type="InterPro" id="IPR019425">
    <property type="entry name" value="7TM_GPCR_serpentine_rcpt_Srt"/>
</dbReference>
<evidence type="ECO:0000313" key="3">
    <source>
        <dbReference type="Proteomes" id="UP001175271"/>
    </source>
</evidence>
<dbReference type="PANTHER" id="PTHR23021:SF28">
    <property type="entry name" value="SERPENTINE RECEPTOR, CLASS T-RELATED"/>
    <property type="match status" value="1"/>
</dbReference>
<dbReference type="SUPFAM" id="SSF81321">
    <property type="entry name" value="Family A G protein-coupled receptor-like"/>
    <property type="match status" value="1"/>
</dbReference>
<reference evidence="2" key="1">
    <citation type="submission" date="2023-06" db="EMBL/GenBank/DDBJ databases">
        <title>Genomic analysis of the entomopathogenic nematode Steinernema hermaphroditum.</title>
        <authorList>
            <person name="Schwarz E.M."/>
            <person name="Heppert J.K."/>
            <person name="Baniya A."/>
            <person name="Schwartz H.T."/>
            <person name="Tan C.-H."/>
            <person name="Antoshechkin I."/>
            <person name="Sternberg P.W."/>
            <person name="Goodrich-Blair H."/>
            <person name="Dillman A.R."/>
        </authorList>
    </citation>
    <scope>NUCLEOTIDE SEQUENCE</scope>
    <source>
        <strain evidence="2">PS9179</strain>
        <tissue evidence="2">Whole animal</tissue>
    </source>
</reference>
<feature type="transmembrane region" description="Helical" evidence="1">
    <location>
        <begin position="270"/>
        <end position="293"/>
    </location>
</feature>
<keyword evidence="1" id="KW-0472">Membrane</keyword>
<gene>
    <name evidence="2" type="ORF">QR680_015490</name>
</gene>